<proteinExistence type="inferred from homology"/>
<evidence type="ECO:0000256" key="6">
    <source>
        <dbReference type="ARBA" id="ARBA00023002"/>
    </source>
</evidence>
<evidence type="ECO:0000313" key="12">
    <source>
        <dbReference type="EMBL" id="MBP3944062.1"/>
    </source>
</evidence>
<dbReference type="RefSeq" id="WP_353547568.1">
    <property type="nucleotide sequence ID" value="NZ_JAGKSB010000013.1"/>
</dbReference>
<dbReference type="Pfam" id="PF07992">
    <property type="entry name" value="Pyr_redox_2"/>
    <property type="match status" value="1"/>
</dbReference>
<reference evidence="12" key="1">
    <citation type="submission" date="2021-03" db="EMBL/GenBank/DDBJ databases">
        <authorList>
            <person name="Lu T."/>
            <person name="Wang Q."/>
            <person name="Han X."/>
        </authorList>
    </citation>
    <scope>NUCLEOTIDE SEQUENCE</scope>
    <source>
        <strain evidence="12">WQ 2009</strain>
    </source>
</reference>
<evidence type="ECO:0000256" key="3">
    <source>
        <dbReference type="ARBA" id="ARBA00022630"/>
    </source>
</evidence>
<evidence type="ECO:0000313" key="13">
    <source>
        <dbReference type="Proteomes" id="UP000679691"/>
    </source>
</evidence>
<dbReference type="Pfam" id="PF22366">
    <property type="entry name" value="NDH2_C"/>
    <property type="match status" value="1"/>
</dbReference>
<dbReference type="InterPro" id="IPR054585">
    <property type="entry name" value="NDH2-like_C"/>
</dbReference>
<dbReference type="EC" id="1.6.5.9" evidence="2"/>
<dbReference type="PRINTS" id="PR00411">
    <property type="entry name" value="PNDRDTASEI"/>
</dbReference>
<evidence type="ECO:0000256" key="2">
    <source>
        <dbReference type="ARBA" id="ARBA00012637"/>
    </source>
</evidence>
<keyword evidence="4" id="KW-0274">FAD</keyword>
<keyword evidence="7" id="KW-0520">NAD</keyword>
<evidence type="ECO:0000259" key="10">
    <source>
        <dbReference type="Pfam" id="PF07992"/>
    </source>
</evidence>
<accession>A0A8T4HAM7</accession>
<comment type="similarity">
    <text evidence="1">Belongs to the NADH dehydrogenase family.</text>
</comment>
<dbReference type="InterPro" id="IPR045024">
    <property type="entry name" value="NDH-2"/>
</dbReference>
<name>A0A8T4HAM7_9SPHI</name>
<evidence type="ECO:0000256" key="1">
    <source>
        <dbReference type="ARBA" id="ARBA00005272"/>
    </source>
</evidence>
<protein>
    <recommendedName>
        <fullName evidence="2">NADH:ubiquinone reductase (non-electrogenic)</fullName>
        <ecNumber evidence="2">1.6.5.9</ecNumber>
    </recommendedName>
</protein>
<organism evidence="12 13">
    <name type="scientific">Rhinopithecimicrobium faecis</name>
    <dbReference type="NCBI Taxonomy" id="2820698"/>
    <lineage>
        <taxon>Bacteria</taxon>
        <taxon>Pseudomonadati</taxon>
        <taxon>Bacteroidota</taxon>
        <taxon>Sphingobacteriia</taxon>
        <taxon>Sphingobacteriales</taxon>
        <taxon>Sphingobacteriaceae</taxon>
        <taxon>Rhinopithecimicrobium</taxon>
    </lineage>
</organism>
<evidence type="ECO:0000256" key="8">
    <source>
        <dbReference type="ARBA" id="ARBA00047599"/>
    </source>
</evidence>
<comment type="catalytic activity">
    <reaction evidence="8">
        <text>a quinone + NADH + H(+) = a quinol + NAD(+)</text>
        <dbReference type="Rhea" id="RHEA:46160"/>
        <dbReference type="ChEBI" id="CHEBI:15378"/>
        <dbReference type="ChEBI" id="CHEBI:24646"/>
        <dbReference type="ChEBI" id="CHEBI:57540"/>
        <dbReference type="ChEBI" id="CHEBI:57945"/>
        <dbReference type="ChEBI" id="CHEBI:132124"/>
        <dbReference type="EC" id="1.6.5.9"/>
    </reaction>
</comment>
<dbReference type="PANTHER" id="PTHR43706">
    <property type="entry name" value="NADH DEHYDROGENASE"/>
    <property type="match status" value="1"/>
</dbReference>
<evidence type="ECO:0000259" key="11">
    <source>
        <dbReference type="Pfam" id="PF22366"/>
    </source>
</evidence>
<dbReference type="GO" id="GO:0050136">
    <property type="term" value="F:NADH dehydrogenase (quinone) (non-electrogenic) activity"/>
    <property type="evidence" value="ECO:0007669"/>
    <property type="project" value="UniProtKB-EC"/>
</dbReference>
<keyword evidence="9" id="KW-1133">Transmembrane helix</keyword>
<evidence type="ECO:0000256" key="5">
    <source>
        <dbReference type="ARBA" id="ARBA00022946"/>
    </source>
</evidence>
<comment type="caution">
    <text evidence="12">The sequence shown here is derived from an EMBL/GenBank/DDBJ whole genome shotgun (WGS) entry which is preliminary data.</text>
</comment>
<dbReference type="Proteomes" id="UP000679691">
    <property type="component" value="Unassembled WGS sequence"/>
</dbReference>
<keyword evidence="5" id="KW-0809">Transit peptide</keyword>
<feature type="domain" description="FAD/NAD(P)-binding" evidence="10">
    <location>
        <begin position="7"/>
        <end position="327"/>
    </location>
</feature>
<keyword evidence="9" id="KW-0472">Membrane</keyword>
<keyword evidence="9" id="KW-0812">Transmembrane</keyword>
<dbReference type="SUPFAM" id="SSF51905">
    <property type="entry name" value="FAD/NAD(P)-binding domain"/>
    <property type="match status" value="2"/>
</dbReference>
<keyword evidence="13" id="KW-1185">Reference proteome</keyword>
<keyword evidence="6" id="KW-0560">Oxidoreductase</keyword>
<keyword evidence="3" id="KW-0285">Flavoprotein</keyword>
<evidence type="ECO:0000256" key="9">
    <source>
        <dbReference type="SAM" id="Phobius"/>
    </source>
</evidence>
<dbReference type="PANTHER" id="PTHR43706:SF47">
    <property type="entry name" value="EXTERNAL NADH-UBIQUINONE OXIDOREDUCTASE 1, MITOCHONDRIAL-RELATED"/>
    <property type="match status" value="1"/>
</dbReference>
<dbReference type="Gene3D" id="3.50.50.100">
    <property type="match status" value="1"/>
</dbReference>
<dbReference type="InterPro" id="IPR023753">
    <property type="entry name" value="FAD/NAD-binding_dom"/>
</dbReference>
<dbReference type="InterPro" id="IPR036188">
    <property type="entry name" value="FAD/NAD-bd_sf"/>
</dbReference>
<sequence>MDTQITHIVVVGGGFAGINFIKSLPDQPNIQITLIDTNNYHFFPPLIYQVATAFIDASNISYPFRKMFQDRSNVRFHLGAFMQVNTEGNTVETANGVIPYDYIVFAHGTETNYFGMENVKQAALPMKTLADALSLKNHLLLNMEYAARQTDLVKRKEALNIVIAGGGPSGVEIAGMIAELGKHVFYKEFKEIKTLTGHIYLVDAAPALLGPMSKIAQDEAKAVLEKLGVNVILNMAVKDYEQGAVVLGDGTRIPTKTLIWTSGVTGRAIPGLPQDVIGRGRRVLVDAYNRVQGMENVFALGDICLQTADANYSGGHPQLAQVAMQQGDLLGKNLIRLIENVPLKAFSYNNKGSMAIIAKYKAVADLPSFSFKGFFAWMAWLVIHLVPIAGFRNKSKLLNNWFWSYLTNNPTLRMILKPNEEPDKK</sequence>
<gene>
    <name evidence="12" type="ORF">J5U18_10910</name>
</gene>
<dbReference type="EMBL" id="JAGKSB010000013">
    <property type="protein sequence ID" value="MBP3944062.1"/>
    <property type="molecule type" value="Genomic_DNA"/>
</dbReference>
<dbReference type="PRINTS" id="PR00368">
    <property type="entry name" value="FADPNR"/>
</dbReference>
<evidence type="ECO:0000256" key="7">
    <source>
        <dbReference type="ARBA" id="ARBA00023027"/>
    </source>
</evidence>
<feature type="domain" description="External alternative NADH-ubiquinone oxidoreductase-like C-terminal" evidence="11">
    <location>
        <begin position="351"/>
        <end position="406"/>
    </location>
</feature>
<evidence type="ECO:0000256" key="4">
    <source>
        <dbReference type="ARBA" id="ARBA00022827"/>
    </source>
</evidence>
<dbReference type="AlphaFoldDB" id="A0A8T4HAM7"/>
<feature type="transmembrane region" description="Helical" evidence="9">
    <location>
        <begin position="374"/>
        <end position="391"/>
    </location>
</feature>